<comment type="catalytic activity">
    <reaction evidence="6">
        <text>ATP + H2O = ADP + phosphate + H(+)</text>
        <dbReference type="Rhea" id="RHEA:13065"/>
        <dbReference type="ChEBI" id="CHEBI:15377"/>
        <dbReference type="ChEBI" id="CHEBI:15378"/>
        <dbReference type="ChEBI" id="CHEBI:30616"/>
        <dbReference type="ChEBI" id="CHEBI:43474"/>
        <dbReference type="ChEBI" id="CHEBI:456216"/>
        <dbReference type="EC" id="3.6.4.13"/>
    </reaction>
</comment>
<dbReference type="PANTHER" id="PTHR18934">
    <property type="entry name" value="ATP-DEPENDENT RNA HELICASE"/>
    <property type="match status" value="1"/>
</dbReference>
<dbReference type="PROSITE" id="PS51194">
    <property type="entry name" value="HELICASE_CTER"/>
    <property type="match status" value="1"/>
</dbReference>
<dbReference type="CDD" id="cd18791">
    <property type="entry name" value="SF2_C_RHA"/>
    <property type="match status" value="1"/>
</dbReference>
<dbReference type="InterPro" id="IPR007502">
    <property type="entry name" value="Helicase-assoc_dom"/>
</dbReference>
<dbReference type="GO" id="GO:0005730">
    <property type="term" value="C:nucleolus"/>
    <property type="evidence" value="ECO:0007669"/>
    <property type="project" value="TreeGrafter"/>
</dbReference>
<keyword evidence="5" id="KW-0067">ATP-binding</keyword>
<dbReference type="FunFam" id="3.40.50.300:FF:000145">
    <property type="entry name" value="probable ATP-dependent RNA helicase DHX40"/>
    <property type="match status" value="1"/>
</dbReference>
<dbReference type="Pfam" id="PF00270">
    <property type="entry name" value="DEAD"/>
    <property type="match status" value="1"/>
</dbReference>
<dbReference type="InterPro" id="IPR048333">
    <property type="entry name" value="HA2_WH"/>
</dbReference>
<keyword evidence="4" id="KW-0347">Helicase</keyword>
<proteinExistence type="predicted"/>
<dbReference type="EMBL" id="KV424055">
    <property type="protein sequence ID" value="KZT52792.1"/>
    <property type="molecule type" value="Genomic_DNA"/>
</dbReference>
<dbReference type="Gene3D" id="1.20.120.1080">
    <property type="match status" value="1"/>
</dbReference>
<dbReference type="PROSITE" id="PS00690">
    <property type="entry name" value="DEAH_ATP_HELICASE"/>
    <property type="match status" value="1"/>
</dbReference>
<evidence type="ECO:0000256" key="6">
    <source>
        <dbReference type="ARBA" id="ARBA00047984"/>
    </source>
</evidence>
<reference evidence="9 10" key="1">
    <citation type="journal article" date="2016" name="Mol. Biol. Evol.">
        <title>Comparative Genomics of Early-Diverging Mushroom-Forming Fungi Provides Insights into the Origins of Lignocellulose Decay Capabilities.</title>
        <authorList>
            <person name="Nagy L.G."/>
            <person name="Riley R."/>
            <person name="Tritt A."/>
            <person name="Adam C."/>
            <person name="Daum C."/>
            <person name="Floudas D."/>
            <person name="Sun H."/>
            <person name="Yadav J.S."/>
            <person name="Pangilinan J."/>
            <person name="Larsson K.H."/>
            <person name="Matsuura K."/>
            <person name="Barry K."/>
            <person name="Labutti K."/>
            <person name="Kuo R."/>
            <person name="Ohm R.A."/>
            <person name="Bhattacharya S.S."/>
            <person name="Shirouzu T."/>
            <person name="Yoshinaga Y."/>
            <person name="Martin F.M."/>
            <person name="Grigoriev I.V."/>
            <person name="Hibbett D.S."/>
        </authorList>
    </citation>
    <scope>NUCLEOTIDE SEQUENCE [LARGE SCALE GENOMIC DNA]</scope>
    <source>
        <strain evidence="9 10">HHB12733</strain>
    </source>
</reference>
<evidence type="ECO:0000259" key="8">
    <source>
        <dbReference type="PROSITE" id="PS51194"/>
    </source>
</evidence>
<dbReference type="SMART" id="SM00487">
    <property type="entry name" value="DEXDc"/>
    <property type="match status" value="1"/>
</dbReference>
<dbReference type="Proteomes" id="UP000076842">
    <property type="component" value="Unassembled WGS sequence"/>
</dbReference>
<evidence type="ECO:0000256" key="5">
    <source>
        <dbReference type="ARBA" id="ARBA00022840"/>
    </source>
</evidence>
<dbReference type="OrthoDB" id="10253254at2759"/>
<gene>
    <name evidence="9" type="ORF">CALCODRAFT_441065</name>
</gene>
<dbReference type="InParanoid" id="A0A165DHF5"/>
<keyword evidence="2" id="KW-0547">Nucleotide-binding</keyword>
<dbReference type="Pfam" id="PF04408">
    <property type="entry name" value="WHD_HA2"/>
    <property type="match status" value="1"/>
</dbReference>
<evidence type="ECO:0000313" key="10">
    <source>
        <dbReference type="Proteomes" id="UP000076842"/>
    </source>
</evidence>
<dbReference type="Pfam" id="PF07717">
    <property type="entry name" value="OB_NTP_bind"/>
    <property type="match status" value="1"/>
</dbReference>
<dbReference type="AlphaFoldDB" id="A0A165DHF5"/>
<dbReference type="SMART" id="SM00847">
    <property type="entry name" value="HA2"/>
    <property type="match status" value="1"/>
</dbReference>
<dbReference type="STRING" id="1353952.A0A165DHF5"/>
<dbReference type="GO" id="GO:1990904">
    <property type="term" value="C:ribonucleoprotein complex"/>
    <property type="evidence" value="ECO:0007669"/>
    <property type="project" value="UniProtKB-ARBA"/>
</dbReference>
<dbReference type="InterPro" id="IPR014001">
    <property type="entry name" value="Helicase_ATP-bd"/>
</dbReference>
<evidence type="ECO:0000256" key="3">
    <source>
        <dbReference type="ARBA" id="ARBA00022801"/>
    </source>
</evidence>
<evidence type="ECO:0000256" key="1">
    <source>
        <dbReference type="ARBA" id="ARBA00012552"/>
    </source>
</evidence>
<sequence>MGLNGAANELKIHRMRLPIWTGKEALVNAVKNNNTVVLLGETGSGKTTQLPQFLFEAGLARDGIIAVTQPRRVAAISLAARVALEQGAPLGEIVGYNVRFDERTSRHTRIKFCTDGMLVRELLLDNVLDRYSVVVVDEAHERTLRTDMLLGSLKRIQRERNTGEKRDKDGKRLKPLKVVVMSATLDAERFSQFFGKCPVLYISGRQHPVQICHSKAPVEDFQDAALRTFLQVHIGQPPGDVLVFLPGQDDIESLAKSIRGYVPQLPPTKQKVLVLPLYGALPPDQQKKIFDPPPPGARKVVLATNIAETSITIPGIRYVIDTGLCKERSYHTRHGGSGLDELLIKPISKSSAQQRSGRAGREAPGTCFRLYTEQSYSQLANAPTPEIQRCDLNSAILDLKCLGEDPMKFDYMDRPLDDSIRGSLITLYALQALDSQGRLTQLGRRLASFPLEPALSLVVISSQARACTAEILDIVSLLTSTAKLFVDNADTREAAADARKKFQHRDGDHLTLLNIFRSYEDVLTGNHNAESTMANGAPANTGSRRAAREWCRVHYLSEKALNEASTIRAQLRGNCEREGIDWKVSCGDDAEPVLKCLLDGLFRKSALKAPDGTYRQIGMQQVLKIHPSSSLVDRKPAAVIFDELLITSAVYARGVSAVHASWLLDTPLMNSNARNAAAPHTNGHA</sequence>
<dbReference type="CDD" id="cd17978">
    <property type="entry name" value="DEXHc_DHX33"/>
    <property type="match status" value="1"/>
</dbReference>
<feature type="domain" description="Helicase C-terminal" evidence="8">
    <location>
        <begin position="225"/>
        <end position="403"/>
    </location>
</feature>
<feature type="domain" description="Helicase ATP-binding" evidence="7">
    <location>
        <begin position="27"/>
        <end position="203"/>
    </location>
</feature>
<evidence type="ECO:0000259" key="7">
    <source>
        <dbReference type="PROSITE" id="PS51192"/>
    </source>
</evidence>
<dbReference type="GO" id="GO:0016787">
    <property type="term" value="F:hydrolase activity"/>
    <property type="evidence" value="ECO:0007669"/>
    <property type="project" value="UniProtKB-KW"/>
</dbReference>
<dbReference type="GO" id="GO:0003724">
    <property type="term" value="F:RNA helicase activity"/>
    <property type="evidence" value="ECO:0007669"/>
    <property type="project" value="UniProtKB-EC"/>
</dbReference>
<keyword evidence="3 9" id="KW-0378">Hydrolase</keyword>
<dbReference type="Gene3D" id="3.40.50.300">
    <property type="entry name" value="P-loop containing nucleotide triphosphate hydrolases"/>
    <property type="match status" value="2"/>
</dbReference>
<protein>
    <recommendedName>
        <fullName evidence="1">RNA helicase</fullName>
        <ecNumber evidence="1">3.6.4.13</ecNumber>
    </recommendedName>
</protein>
<evidence type="ECO:0000313" key="9">
    <source>
        <dbReference type="EMBL" id="KZT52792.1"/>
    </source>
</evidence>
<dbReference type="InterPro" id="IPR011709">
    <property type="entry name" value="DEAD-box_helicase_OB_fold"/>
</dbReference>
<dbReference type="SMART" id="SM00382">
    <property type="entry name" value="AAA"/>
    <property type="match status" value="1"/>
</dbReference>
<dbReference type="SUPFAM" id="SSF52540">
    <property type="entry name" value="P-loop containing nucleoside triphosphate hydrolases"/>
    <property type="match status" value="1"/>
</dbReference>
<name>A0A165DHF5_9BASI</name>
<dbReference type="GO" id="GO:0005524">
    <property type="term" value="F:ATP binding"/>
    <property type="evidence" value="ECO:0007669"/>
    <property type="project" value="UniProtKB-KW"/>
</dbReference>
<dbReference type="InterPro" id="IPR002464">
    <property type="entry name" value="DNA/RNA_helicase_DEAH_CS"/>
</dbReference>
<dbReference type="InterPro" id="IPR011545">
    <property type="entry name" value="DEAD/DEAH_box_helicase_dom"/>
</dbReference>
<dbReference type="GO" id="GO:0003725">
    <property type="term" value="F:double-stranded RNA binding"/>
    <property type="evidence" value="ECO:0007669"/>
    <property type="project" value="TreeGrafter"/>
</dbReference>
<dbReference type="InterPro" id="IPR001650">
    <property type="entry name" value="Helicase_C-like"/>
</dbReference>
<dbReference type="InterPro" id="IPR003593">
    <property type="entry name" value="AAA+_ATPase"/>
</dbReference>
<dbReference type="FunFam" id="3.40.50.300:FF:000750">
    <property type="entry name" value="Putative ATP-dependent RNA helicase DHX33"/>
    <property type="match status" value="1"/>
</dbReference>
<dbReference type="SMART" id="SM00490">
    <property type="entry name" value="HELICc"/>
    <property type="match status" value="1"/>
</dbReference>
<keyword evidence="10" id="KW-1185">Reference proteome</keyword>
<dbReference type="PANTHER" id="PTHR18934:SF118">
    <property type="entry name" value="ATP-DEPENDENT RNA HELICASE DHX33"/>
    <property type="match status" value="1"/>
</dbReference>
<accession>A0A165DHF5</accession>
<evidence type="ECO:0000256" key="4">
    <source>
        <dbReference type="ARBA" id="ARBA00022806"/>
    </source>
</evidence>
<dbReference type="GO" id="GO:0045943">
    <property type="term" value="P:positive regulation of transcription by RNA polymerase I"/>
    <property type="evidence" value="ECO:0007669"/>
    <property type="project" value="TreeGrafter"/>
</dbReference>
<dbReference type="FunCoup" id="A0A165DHF5">
    <property type="interactions" value="50"/>
</dbReference>
<evidence type="ECO:0000256" key="2">
    <source>
        <dbReference type="ARBA" id="ARBA00022741"/>
    </source>
</evidence>
<dbReference type="InterPro" id="IPR027417">
    <property type="entry name" value="P-loop_NTPase"/>
</dbReference>
<dbReference type="EC" id="3.6.4.13" evidence="1"/>
<organism evidence="9 10">
    <name type="scientific">Calocera cornea HHB12733</name>
    <dbReference type="NCBI Taxonomy" id="1353952"/>
    <lineage>
        <taxon>Eukaryota</taxon>
        <taxon>Fungi</taxon>
        <taxon>Dikarya</taxon>
        <taxon>Basidiomycota</taxon>
        <taxon>Agaricomycotina</taxon>
        <taxon>Dacrymycetes</taxon>
        <taxon>Dacrymycetales</taxon>
        <taxon>Dacrymycetaceae</taxon>
        <taxon>Calocera</taxon>
    </lineage>
</organism>
<dbReference type="Pfam" id="PF00271">
    <property type="entry name" value="Helicase_C"/>
    <property type="match status" value="1"/>
</dbReference>
<dbReference type="Pfam" id="PF21010">
    <property type="entry name" value="HA2_C"/>
    <property type="match status" value="1"/>
</dbReference>
<dbReference type="PROSITE" id="PS51192">
    <property type="entry name" value="HELICASE_ATP_BIND_1"/>
    <property type="match status" value="1"/>
</dbReference>